<dbReference type="GO" id="GO:0140359">
    <property type="term" value="F:ABC-type transporter activity"/>
    <property type="evidence" value="ECO:0007669"/>
    <property type="project" value="InterPro"/>
</dbReference>
<dbReference type="OrthoDB" id="9778870at2"/>
<dbReference type="PANTHER" id="PTHR46743:SF2">
    <property type="entry name" value="TEICHOIC ACIDS EXPORT ATP-BINDING PROTEIN TAGH"/>
    <property type="match status" value="1"/>
</dbReference>
<dbReference type="InterPro" id="IPR029439">
    <property type="entry name" value="Wzt_C"/>
</dbReference>
<dbReference type="InterPro" id="IPR027417">
    <property type="entry name" value="P-loop_NTPase"/>
</dbReference>
<dbReference type="SMART" id="SM00382">
    <property type="entry name" value="AAA"/>
    <property type="match status" value="1"/>
</dbReference>
<dbReference type="eggNOG" id="COG1134">
    <property type="taxonomic scope" value="Bacteria"/>
</dbReference>
<evidence type="ECO:0000256" key="3">
    <source>
        <dbReference type="ARBA" id="ARBA00022741"/>
    </source>
</evidence>
<name>D2S571_GEOOG</name>
<dbReference type="PROSITE" id="PS50893">
    <property type="entry name" value="ABC_TRANSPORTER_2"/>
    <property type="match status" value="1"/>
</dbReference>
<dbReference type="EMBL" id="CP001867">
    <property type="protein sequence ID" value="ADB73182.1"/>
    <property type="molecule type" value="Genomic_DNA"/>
</dbReference>
<keyword evidence="3" id="KW-0547">Nucleotide-binding</keyword>
<dbReference type="AlphaFoldDB" id="D2S571"/>
<keyword evidence="7" id="KW-1185">Reference proteome</keyword>
<dbReference type="GO" id="GO:0016020">
    <property type="term" value="C:membrane"/>
    <property type="evidence" value="ECO:0007669"/>
    <property type="project" value="InterPro"/>
</dbReference>
<evidence type="ECO:0000256" key="1">
    <source>
        <dbReference type="ARBA" id="ARBA00005417"/>
    </source>
</evidence>
<evidence type="ECO:0000259" key="5">
    <source>
        <dbReference type="PROSITE" id="PS50893"/>
    </source>
</evidence>
<organism evidence="6 7">
    <name type="scientific">Geodermatophilus obscurus (strain ATCC 25078 / DSM 43160 / JCM 3152 / CCUG 61914 / KCC A-0152 / KCTC 9177 / NBRC 13315 / NRRL B-3577 / G-20)</name>
    <dbReference type="NCBI Taxonomy" id="526225"/>
    <lineage>
        <taxon>Bacteria</taxon>
        <taxon>Bacillati</taxon>
        <taxon>Actinomycetota</taxon>
        <taxon>Actinomycetes</taxon>
        <taxon>Geodermatophilales</taxon>
        <taxon>Geodermatophilaceae</taxon>
        <taxon>Geodermatophilus</taxon>
    </lineage>
</organism>
<dbReference type="InterPro" id="IPR003439">
    <property type="entry name" value="ABC_transporter-like_ATP-bd"/>
</dbReference>
<dbReference type="Gene3D" id="3.40.50.300">
    <property type="entry name" value="P-loop containing nucleotide triphosphate hydrolases"/>
    <property type="match status" value="1"/>
</dbReference>
<dbReference type="RefSeq" id="WP_012946623.1">
    <property type="nucleotide sequence ID" value="NZ_BAABTB010000009.1"/>
</dbReference>
<dbReference type="SUPFAM" id="SSF52540">
    <property type="entry name" value="P-loop containing nucleoside triphosphate hydrolases"/>
    <property type="match status" value="1"/>
</dbReference>
<dbReference type="Proteomes" id="UP000001382">
    <property type="component" value="Chromosome"/>
</dbReference>
<dbReference type="Pfam" id="PF00005">
    <property type="entry name" value="ABC_tran"/>
    <property type="match status" value="1"/>
</dbReference>
<reference evidence="6 7" key="1">
    <citation type="journal article" date="2010" name="Stand. Genomic Sci.">
        <title>Complete genome sequence of Geodermatophilus obscurus type strain (G-20).</title>
        <authorList>
            <person name="Ivanova N."/>
            <person name="Sikorski J."/>
            <person name="Jando M."/>
            <person name="Munk C."/>
            <person name="Lapidus A."/>
            <person name="Glavina Del Rio T."/>
            <person name="Copeland A."/>
            <person name="Tice H."/>
            <person name="Cheng J.-F."/>
            <person name="Lucas S."/>
            <person name="Chen F."/>
            <person name="Nolan M."/>
            <person name="Bruce D."/>
            <person name="Goodwin L."/>
            <person name="Pitluck S."/>
            <person name="Mavromatis K."/>
            <person name="Mikhailova N."/>
            <person name="Pati A."/>
            <person name="Chen A."/>
            <person name="Palaniappan K."/>
            <person name="Land M."/>
            <person name="Hauser L."/>
            <person name="Chang Y.-J."/>
            <person name="Jeffries C.D."/>
            <person name="Meincke L."/>
            <person name="Brettin T."/>
            <person name="Detter J.C."/>
            <person name="Detter J.C."/>
            <person name="Rohde M."/>
            <person name="Goeker M."/>
            <person name="Bristow J."/>
            <person name="Eisen J.A."/>
            <person name="Markowitz V."/>
            <person name="Hugenholtz P."/>
            <person name="Kyrpides N.C."/>
            <person name="Klenk H.-P."/>
        </authorList>
    </citation>
    <scope>NUCLEOTIDE SEQUENCE [LARGE SCALE GENOMIC DNA]</scope>
    <source>
        <strain evidence="7">ATCC 25078 / DSM 43160 / JCM 3152 / KCC A-0152 / KCTC 9177 / NBRC 13315 / NRRL B-3577 / G-20</strain>
    </source>
</reference>
<dbReference type="GO" id="GO:0005524">
    <property type="term" value="F:ATP binding"/>
    <property type="evidence" value="ECO:0007669"/>
    <property type="project" value="UniProtKB-KW"/>
</dbReference>
<dbReference type="HOGENOM" id="CLU_000604_101_1_11"/>
<evidence type="ECO:0000256" key="2">
    <source>
        <dbReference type="ARBA" id="ARBA00022448"/>
    </source>
</evidence>
<dbReference type="InterPro" id="IPR003593">
    <property type="entry name" value="AAA+_ATPase"/>
</dbReference>
<comment type="similarity">
    <text evidence="1">Belongs to the ABC transporter superfamily.</text>
</comment>
<feature type="domain" description="ABC transporter" evidence="5">
    <location>
        <begin position="4"/>
        <end position="246"/>
    </location>
</feature>
<sequence length="395" mass="43492">MDRVQVDRVSKRYVLGEQRNLRESLAAAVRQHRQERRELWSLRDVDLTVGDGEAVGFVGRNGAGKSTLLKILMRITTPTRGEARMRGRVAGLLEVGTGFHPELTGRENVFLNAAVLGMSRADTVRRFDEIVDFSGVEQFLDTPVKRYSSGMYLRLAFAVAAHLEPDVLVVDEVLAVGDAEFQRKCMNRMSEAGAEGRTVIFVSHDLAALSRLCSRAVWLEAGVIRDDGPTASIVRGYLTSGFAGSTANAPRGGSAAGHILQVRVEPLDGSSRPLFRDEPIRIVVQFEVLEERLGLDVAVSLTNHRGIGVLDETLSHVQTNQFPVGKHEVALEVPPVLAHGDYTIGVWLGTPHEDVQHERSVLRFTLHGEESVQRDRVVVLGLPFRVRQLDGEPSS</sequence>
<dbReference type="InterPro" id="IPR015860">
    <property type="entry name" value="ABC_transpr_TagH-like"/>
</dbReference>
<dbReference type="CDD" id="cd03220">
    <property type="entry name" value="ABC_KpsT_Wzt"/>
    <property type="match status" value="1"/>
</dbReference>
<evidence type="ECO:0000256" key="4">
    <source>
        <dbReference type="ARBA" id="ARBA00022840"/>
    </source>
</evidence>
<dbReference type="STRING" id="526225.Gobs_0396"/>
<dbReference type="InterPro" id="IPR050683">
    <property type="entry name" value="Bact_Polysacc_Export_ATP-bd"/>
</dbReference>
<keyword evidence="2" id="KW-0813">Transport</keyword>
<dbReference type="GO" id="GO:0016887">
    <property type="term" value="F:ATP hydrolysis activity"/>
    <property type="evidence" value="ECO:0007669"/>
    <property type="project" value="InterPro"/>
</dbReference>
<dbReference type="CDD" id="cd10147">
    <property type="entry name" value="Wzt_C-like"/>
    <property type="match status" value="1"/>
</dbReference>
<accession>D2S571</accession>
<reference evidence="7" key="2">
    <citation type="submission" date="2010-01" db="EMBL/GenBank/DDBJ databases">
        <title>The complete genome of Geodermatophilus obscurus DSM 43160.</title>
        <authorList>
            <consortium name="US DOE Joint Genome Institute (JGI-PGF)"/>
            <person name="Lucas S."/>
            <person name="Copeland A."/>
            <person name="Lapidus A."/>
            <person name="Glavina del Rio T."/>
            <person name="Dalin E."/>
            <person name="Tice H."/>
            <person name="Bruce D."/>
            <person name="Goodwin L."/>
            <person name="Pitluck S."/>
            <person name="Kyrpides N."/>
            <person name="Mavromatis K."/>
            <person name="Ivanova N."/>
            <person name="Munk A.C."/>
            <person name="Brettin T."/>
            <person name="Detter J.C."/>
            <person name="Han C."/>
            <person name="Larimer F."/>
            <person name="Land M."/>
            <person name="Hauser L."/>
            <person name="Markowitz V."/>
            <person name="Cheng J.-F."/>
            <person name="Hugenholtz P."/>
            <person name="Woyke T."/>
            <person name="Wu D."/>
            <person name="Jando M."/>
            <person name="Schneider S."/>
            <person name="Klenk H.-P."/>
            <person name="Eisen J.A."/>
        </authorList>
    </citation>
    <scope>NUCLEOTIDE SEQUENCE [LARGE SCALE GENOMIC DNA]</scope>
    <source>
        <strain evidence="7">ATCC 25078 / DSM 43160 / JCM 3152 / KCC A-0152 / KCTC 9177 / NBRC 13315 / NRRL B-3577 / G-20</strain>
    </source>
</reference>
<gene>
    <name evidence="6" type="ordered locus">Gobs_0396</name>
</gene>
<evidence type="ECO:0000313" key="6">
    <source>
        <dbReference type="EMBL" id="ADB73182.1"/>
    </source>
</evidence>
<proteinExistence type="inferred from homology"/>
<dbReference type="KEGG" id="gob:Gobs_0396"/>
<dbReference type="PANTHER" id="PTHR46743">
    <property type="entry name" value="TEICHOIC ACIDS EXPORT ATP-BINDING PROTEIN TAGH"/>
    <property type="match status" value="1"/>
</dbReference>
<evidence type="ECO:0000313" key="7">
    <source>
        <dbReference type="Proteomes" id="UP000001382"/>
    </source>
</evidence>
<protein>
    <submittedName>
        <fullName evidence="6">ABC transporter related protein</fullName>
    </submittedName>
</protein>
<keyword evidence="4" id="KW-0067">ATP-binding</keyword>